<organism evidence="7 8">
    <name type="scientific">Nocardioides iriomotensis</name>
    <dbReference type="NCBI Taxonomy" id="715784"/>
    <lineage>
        <taxon>Bacteria</taxon>
        <taxon>Bacillati</taxon>
        <taxon>Actinomycetota</taxon>
        <taxon>Actinomycetes</taxon>
        <taxon>Propionibacteriales</taxon>
        <taxon>Nocardioidaceae</taxon>
        <taxon>Nocardioides</taxon>
    </lineage>
</organism>
<evidence type="ECO:0000256" key="3">
    <source>
        <dbReference type="ARBA" id="ARBA00022692"/>
    </source>
</evidence>
<keyword evidence="2" id="KW-1003">Cell membrane</keyword>
<dbReference type="RefSeq" id="WP_129986743.1">
    <property type="nucleotide sequence ID" value="NZ_SDPU01000020.1"/>
</dbReference>
<dbReference type="GO" id="GO:0005886">
    <property type="term" value="C:plasma membrane"/>
    <property type="evidence" value="ECO:0007669"/>
    <property type="project" value="UniProtKB-SubCell"/>
</dbReference>
<name>A0A4Q5J376_9ACTN</name>
<keyword evidence="3 6" id="KW-0812">Transmembrane</keyword>
<evidence type="ECO:0000313" key="8">
    <source>
        <dbReference type="Proteomes" id="UP000291189"/>
    </source>
</evidence>
<proteinExistence type="predicted"/>
<feature type="transmembrane region" description="Helical" evidence="6">
    <location>
        <begin position="297"/>
        <end position="314"/>
    </location>
</feature>
<comment type="caution">
    <text evidence="7">The sequence shown here is derived from an EMBL/GenBank/DDBJ whole genome shotgun (WGS) entry which is preliminary data.</text>
</comment>
<keyword evidence="8" id="KW-1185">Reference proteome</keyword>
<reference evidence="7 8" key="1">
    <citation type="submission" date="2019-01" db="EMBL/GenBank/DDBJ databases">
        <title>Nocardioides guangzhouensis sp. nov., an actinobacterium isolated from soil.</title>
        <authorList>
            <person name="Fu Y."/>
            <person name="Cai Y."/>
            <person name="Lin Z."/>
            <person name="Chen P."/>
        </authorList>
    </citation>
    <scope>NUCLEOTIDE SEQUENCE [LARGE SCALE GENOMIC DNA]</scope>
    <source>
        <strain evidence="7 8">NBRC 105384</strain>
    </source>
</reference>
<dbReference type="OrthoDB" id="4481258at2"/>
<evidence type="ECO:0000313" key="7">
    <source>
        <dbReference type="EMBL" id="RYU12924.1"/>
    </source>
</evidence>
<accession>A0A4Q5J376</accession>
<evidence type="ECO:0000256" key="4">
    <source>
        <dbReference type="ARBA" id="ARBA00022989"/>
    </source>
</evidence>
<evidence type="ECO:0000256" key="2">
    <source>
        <dbReference type="ARBA" id="ARBA00022475"/>
    </source>
</evidence>
<evidence type="ECO:0000256" key="6">
    <source>
        <dbReference type="SAM" id="Phobius"/>
    </source>
</evidence>
<comment type="subcellular location">
    <subcellularLocation>
        <location evidence="1">Cell membrane</location>
        <topology evidence="1">Multi-pass membrane protein</topology>
    </subcellularLocation>
</comment>
<dbReference type="InterPro" id="IPR022791">
    <property type="entry name" value="L-PG_synthase/AglD"/>
</dbReference>
<dbReference type="NCBIfam" id="TIGR00374">
    <property type="entry name" value="flippase-like domain"/>
    <property type="match status" value="1"/>
</dbReference>
<dbReference type="PANTHER" id="PTHR39087:SF2">
    <property type="entry name" value="UPF0104 MEMBRANE PROTEIN MJ1595"/>
    <property type="match status" value="1"/>
</dbReference>
<feature type="transmembrane region" description="Helical" evidence="6">
    <location>
        <begin position="199"/>
        <end position="219"/>
    </location>
</feature>
<evidence type="ECO:0000256" key="1">
    <source>
        <dbReference type="ARBA" id="ARBA00004651"/>
    </source>
</evidence>
<keyword evidence="5 6" id="KW-0472">Membrane</keyword>
<feature type="transmembrane region" description="Helical" evidence="6">
    <location>
        <begin position="226"/>
        <end position="250"/>
    </location>
</feature>
<dbReference type="Proteomes" id="UP000291189">
    <property type="component" value="Unassembled WGS sequence"/>
</dbReference>
<dbReference type="EMBL" id="SDPU01000020">
    <property type="protein sequence ID" value="RYU12924.1"/>
    <property type="molecule type" value="Genomic_DNA"/>
</dbReference>
<feature type="transmembrane region" description="Helical" evidence="6">
    <location>
        <begin position="326"/>
        <end position="347"/>
    </location>
</feature>
<protein>
    <submittedName>
        <fullName evidence="7">Flippase-like domain-containing protein</fullName>
    </submittedName>
</protein>
<evidence type="ECO:0000256" key="5">
    <source>
        <dbReference type="ARBA" id="ARBA00023136"/>
    </source>
</evidence>
<feature type="transmembrane region" description="Helical" evidence="6">
    <location>
        <begin position="56"/>
        <end position="80"/>
    </location>
</feature>
<dbReference type="PANTHER" id="PTHR39087">
    <property type="entry name" value="UPF0104 MEMBRANE PROTEIN MJ1595"/>
    <property type="match status" value="1"/>
</dbReference>
<dbReference type="AlphaFoldDB" id="A0A4Q5J376"/>
<sequence>MNRGPSHAGRPARHWLRRWGPRGVALAVTGIGLYVVAPSLLAMLDAWPQLEAVRPRWFVLLAALEVGSFVALWGLTRIALSRPRHVRRAGPGAAGAGHGVPAHAGHARWRRARSVRWADVARAQLVGNAASRVLPGGAATGTVVQGRMLLLRGHPADRVASALTAVGLLTTGVLATLPVLTVPAVLIGPPPAHELQLGLVVSLVLAVVVVGLGVLALTVPRVLVSVGFAVGGVLHLLGVRVTAAGVGLALARQRARVRAAFFGNWWRSVMAAAAHRMLDYAALVAALVAVGAQARPSLVLLAYVVAAVMGMVPLTPGGLGFVETGLTGALVLAGVSADAAVLATLLYRLVSFWLPIPAGAIAWASLTVRRPEAAPLRRAGSPVA</sequence>
<dbReference type="Pfam" id="PF03706">
    <property type="entry name" value="LPG_synthase_TM"/>
    <property type="match status" value="1"/>
</dbReference>
<gene>
    <name evidence="7" type="ORF">ETU37_08190</name>
</gene>
<feature type="transmembrane region" description="Helical" evidence="6">
    <location>
        <begin position="270"/>
        <end position="290"/>
    </location>
</feature>
<feature type="transmembrane region" description="Helical" evidence="6">
    <location>
        <begin position="23"/>
        <end position="44"/>
    </location>
</feature>
<keyword evidence="4 6" id="KW-1133">Transmembrane helix</keyword>
<feature type="transmembrane region" description="Helical" evidence="6">
    <location>
        <begin position="162"/>
        <end position="187"/>
    </location>
</feature>